<feature type="domain" description="Glycosyltransferase subfamily 4-like N-terminal" evidence="2">
    <location>
        <begin position="88"/>
        <end position="268"/>
    </location>
</feature>
<accession>A0ABY4CE75</accession>
<dbReference type="PANTHER" id="PTHR46401:SF2">
    <property type="entry name" value="GLYCOSYLTRANSFERASE WBBK-RELATED"/>
    <property type="match status" value="1"/>
</dbReference>
<sequence length="455" mass="52506">MPPRYKYSTRCNTFFEVFIRRQTYQTNWLFRNKKPVIVVVLWRRVSPRNVYFSCKPFCKCFGFLLNLSFTMKKLVFVSSIQVFPPMSGGQLRSANLCRALAKLGYDVSIYSLTGRKEQYLNQTQSFQQDVEPGVTEFVNMNPLFGFVQFLFYRLNLPPLWVTWILKVLIPMELRKLLSDSELVVLDFPFLHPLFKKIKAEKWLNTHNAEFELWKSPFVASWVKRVELSALAQADKVLFCSEKDLEVFLNLTPEIKSKSSIVSNGVNLAKYQTDPALRIQVRQQWNAENKKVFLFTGSSYEPNREAFAFLKRFCAENRNALKELNVLVLVAGTVSIEKIEEDHFKVLGRVEDLIPYFAASDFGLNPVTEGSGMNVKMIEYMAAGLPLVSTSFGCRGLDLTHGESVFTFERQNLLEAIRNVTCLSVERRQQLTLNAFNQNENRIDMMKALQMTGLKL</sequence>
<dbReference type="Pfam" id="PF13439">
    <property type="entry name" value="Glyco_transf_4"/>
    <property type="match status" value="1"/>
</dbReference>
<dbReference type="Gene3D" id="3.40.50.2000">
    <property type="entry name" value="Glycogen Phosphorylase B"/>
    <property type="match status" value="2"/>
</dbReference>
<dbReference type="InterPro" id="IPR028098">
    <property type="entry name" value="Glyco_trans_4-like_N"/>
</dbReference>
<dbReference type="CDD" id="cd03801">
    <property type="entry name" value="GT4_PimA-like"/>
    <property type="match status" value="1"/>
</dbReference>
<gene>
    <name evidence="3" type="ORF">MNR06_02605</name>
</gene>
<evidence type="ECO:0000313" key="4">
    <source>
        <dbReference type="Proteomes" id="UP000830116"/>
    </source>
</evidence>
<dbReference type="SUPFAM" id="SSF53756">
    <property type="entry name" value="UDP-Glycosyltransferase/glycogen phosphorylase"/>
    <property type="match status" value="1"/>
</dbReference>
<name>A0ABY4CE75_9BACT</name>
<proteinExistence type="predicted"/>
<dbReference type="Pfam" id="PF13692">
    <property type="entry name" value="Glyco_trans_1_4"/>
    <property type="match status" value="1"/>
</dbReference>
<keyword evidence="1" id="KW-0808">Transferase</keyword>
<dbReference type="EMBL" id="CP093442">
    <property type="protein sequence ID" value="UOF01843.1"/>
    <property type="molecule type" value="Genomic_DNA"/>
</dbReference>
<evidence type="ECO:0000259" key="2">
    <source>
        <dbReference type="Pfam" id="PF13439"/>
    </source>
</evidence>
<keyword evidence="4" id="KW-1185">Reference proteome</keyword>
<dbReference type="PANTHER" id="PTHR46401">
    <property type="entry name" value="GLYCOSYLTRANSFERASE WBBK-RELATED"/>
    <property type="match status" value="1"/>
</dbReference>
<dbReference type="RefSeq" id="WP_243538463.1">
    <property type="nucleotide sequence ID" value="NZ_CP093442.1"/>
</dbReference>
<protein>
    <submittedName>
        <fullName evidence="3">Glycosyltransferase family 4 protein</fullName>
    </submittedName>
</protein>
<evidence type="ECO:0000313" key="3">
    <source>
        <dbReference type="EMBL" id="UOF01843.1"/>
    </source>
</evidence>
<reference evidence="3" key="1">
    <citation type="submission" date="2022-03" db="EMBL/GenBank/DDBJ databases">
        <title>Genome Identification and Characterization of new species Bdellovibrio reynosense LBG001 sp. nov. from a Mexico soil sample.</title>
        <authorList>
            <person name="Camilli A."/>
            <person name="Ajao Y."/>
            <person name="Guo X."/>
        </authorList>
    </citation>
    <scope>NUCLEOTIDE SEQUENCE</scope>
    <source>
        <strain evidence="3">LBG001</strain>
    </source>
</reference>
<organism evidence="3 4">
    <name type="scientific">Bdellovibrio reynosensis</name>
    <dbReference type="NCBI Taxonomy" id="2835041"/>
    <lineage>
        <taxon>Bacteria</taxon>
        <taxon>Pseudomonadati</taxon>
        <taxon>Bdellovibrionota</taxon>
        <taxon>Bdellovibrionia</taxon>
        <taxon>Bdellovibrionales</taxon>
        <taxon>Pseudobdellovibrionaceae</taxon>
        <taxon>Bdellovibrio</taxon>
    </lineage>
</organism>
<dbReference type="Proteomes" id="UP000830116">
    <property type="component" value="Chromosome"/>
</dbReference>
<evidence type="ECO:0000256" key="1">
    <source>
        <dbReference type="ARBA" id="ARBA00022679"/>
    </source>
</evidence>